<feature type="transmembrane region" description="Helical" evidence="1">
    <location>
        <begin position="12"/>
        <end position="37"/>
    </location>
</feature>
<keyword evidence="1" id="KW-0812">Transmembrane</keyword>
<keyword evidence="3" id="KW-1185">Reference proteome</keyword>
<evidence type="ECO:0000313" key="3">
    <source>
        <dbReference type="Proteomes" id="UP000199568"/>
    </source>
</evidence>
<dbReference type="Proteomes" id="UP000199568">
    <property type="component" value="Unassembled WGS sequence"/>
</dbReference>
<evidence type="ECO:0008006" key="4">
    <source>
        <dbReference type="Google" id="ProtNLM"/>
    </source>
</evidence>
<sequence length="411" mass="48097">MTTNLRENDNKGLLKGIIIVIIAFLFIPIMTMLIMYFSNEDFRHSTNNVLSILPGNLGGYFQGQPTKTEIESLKLQIAKYYITFEEDRLVDKLLIIKGEDSNLYDDLIILLSRENPMKMRNVNEKLRSATMQSNSMQRILEEIDEDKITRIDELNQYFLSLKMPQSISEIQRTYRNGELKSEELPVLFEKLPIDISAQYLLYLDPEITEQIMFNLRQTIKKEIEKKMEEIQSRQDEMMRLASIYEKKSLEEQIEDLGNIDRFRQQDLAIIYKNMSIKSGGRILASVEDNDFIAELYENINALELLHGKEAKLAVDLSEAVQIYKNYETKVKELVDVYERMSLQELTNVIQQMIRNNNVYQQYTIRDEEIVFTEERLVIDVLNRLRPAKVAALLEQLNTQSSVNLSQKFVID</sequence>
<gene>
    <name evidence="2" type="ORF">SAMN05660297_00192</name>
</gene>
<proteinExistence type="predicted"/>
<dbReference type="AlphaFoldDB" id="A0A1H9YEM3"/>
<name>A0A1H9YEM3_9FIRM</name>
<keyword evidence="1" id="KW-0472">Membrane</keyword>
<dbReference type="RefSeq" id="WP_090437952.1">
    <property type="nucleotide sequence ID" value="NZ_FOHU01000001.1"/>
</dbReference>
<accession>A0A1H9YEM3</accession>
<evidence type="ECO:0000313" key="2">
    <source>
        <dbReference type="EMBL" id="SES67425.1"/>
    </source>
</evidence>
<dbReference type="STRING" id="426128.SAMN05660297_00192"/>
<evidence type="ECO:0000256" key="1">
    <source>
        <dbReference type="SAM" id="Phobius"/>
    </source>
</evidence>
<reference evidence="2 3" key="1">
    <citation type="submission" date="2016-10" db="EMBL/GenBank/DDBJ databases">
        <authorList>
            <person name="de Groot N.N."/>
        </authorList>
    </citation>
    <scope>NUCLEOTIDE SEQUENCE [LARGE SCALE GENOMIC DNA]</scope>
    <source>
        <strain evidence="2 3">DSM 18979</strain>
    </source>
</reference>
<dbReference type="OrthoDB" id="1705722at2"/>
<organism evidence="2 3">
    <name type="scientific">Natronincola peptidivorans</name>
    <dbReference type="NCBI Taxonomy" id="426128"/>
    <lineage>
        <taxon>Bacteria</taxon>
        <taxon>Bacillati</taxon>
        <taxon>Bacillota</taxon>
        <taxon>Clostridia</taxon>
        <taxon>Peptostreptococcales</taxon>
        <taxon>Natronincolaceae</taxon>
        <taxon>Natronincola</taxon>
    </lineage>
</organism>
<protein>
    <recommendedName>
        <fullName evidence="4">Flagellar motility protein MotE, a chaperone for MotC folding</fullName>
    </recommendedName>
</protein>
<keyword evidence="1" id="KW-1133">Transmembrane helix</keyword>
<dbReference type="EMBL" id="FOHU01000001">
    <property type="protein sequence ID" value="SES67425.1"/>
    <property type="molecule type" value="Genomic_DNA"/>
</dbReference>